<evidence type="ECO:0000256" key="1">
    <source>
        <dbReference type="SAM" id="Coils"/>
    </source>
</evidence>
<keyword evidence="4" id="KW-1185">Reference proteome</keyword>
<keyword evidence="2" id="KW-0732">Signal</keyword>
<feature type="signal peptide" evidence="2">
    <location>
        <begin position="1"/>
        <end position="19"/>
    </location>
</feature>
<name>A0A318UDB0_9SPHI</name>
<comment type="caution">
    <text evidence="3">The sequence shown here is derived from an EMBL/GenBank/DDBJ whole genome shotgun (WGS) entry which is preliminary data.</text>
</comment>
<accession>A0A318UDB0</accession>
<feature type="coiled-coil region" evidence="1">
    <location>
        <begin position="354"/>
        <end position="381"/>
    </location>
</feature>
<proteinExistence type="predicted"/>
<feature type="chain" id="PRO_5016348018" evidence="2">
    <location>
        <begin position="20"/>
        <end position="389"/>
    </location>
</feature>
<organism evidence="3 4">
    <name type="scientific">Pedobacter nutrimenti</name>
    <dbReference type="NCBI Taxonomy" id="1241337"/>
    <lineage>
        <taxon>Bacteria</taxon>
        <taxon>Pseudomonadati</taxon>
        <taxon>Bacteroidota</taxon>
        <taxon>Sphingobacteriia</taxon>
        <taxon>Sphingobacteriales</taxon>
        <taxon>Sphingobacteriaceae</taxon>
        <taxon>Pedobacter</taxon>
    </lineage>
</organism>
<reference evidence="3 4" key="1">
    <citation type="submission" date="2018-06" db="EMBL/GenBank/DDBJ databases">
        <title>Genomic Encyclopedia of Archaeal and Bacterial Type Strains, Phase II (KMG-II): from individual species to whole genera.</title>
        <authorList>
            <person name="Goeker M."/>
        </authorList>
    </citation>
    <scope>NUCLEOTIDE SEQUENCE [LARGE SCALE GENOMIC DNA]</scope>
    <source>
        <strain evidence="3 4">DSM 27372</strain>
    </source>
</reference>
<evidence type="ECO:0000313" key="3">
    <source>
        <dbReference type="EMBL" id="PYF74201.1"/>
    </source>
</evidence>
<dbReference type="AlphaFoldDB" id="A0A318UDB0"/>
<sequence>MKKHLIVLIQFLIAGTYCAAQNTLPATGNVGIGTTNPSETLDVMGNIRTNRIRAGSSAFSPNSRSSFNSFNTGLSASPSIGWIASDFGANDNTSDRLVIGAGYGGKAVIGVHNYDLTNWGGALLIAPSGGNVGIGALDPNYKLDVAGSINATGQAWFSYGNNNVSGYSWTGAALTTNSIEIVNNNKNDAGSSPTLVFHTYGSGGPQFRLASDGSKVLYLESAFSNSSRNPAPYGGGANSYFSRLHVDGSLSTVGNVGIGTTDTKGYQLAVNGNIRAKEIKVENANWPDYVFAKDYALPSLKETEKHIQEKGHLPGIPSAMEVKNNGVDLGELNAKLLQKIEELTLHLIAKDKQVQHQEKQLTDQQHQMDEMKSDVQKLKDLVGRMTGNH</sequence>
<gene>
    <name evidence="3" type="ORF">B0O44_104372</name>
</gene>
<dbReference type="Proteomes" id="UP000248198">
    <property type="component" value="Unassembled WGS sequence"/>
</dbReference>
<evidence type="ECO:0000256" key="2">
    <source>
        <dbReference type="SAM" id="SignalP"/>
    </source>
</evidence>
<dbReference type="EMBL" id="QKLU01000004">
    <property type="protein sequence ID" value="PYF74201.1"/>
    <property type="molecule type" value="Genomic_DNA"/>
</dbReference>
<keyword evidence="1" id="KW-0175">Coiled coil</keyword>
<protein>
    <submittedName>
        <fullName evidence="3">Uncharacterized protein</fullName>
    </submittedName>
</protein>
<dbReference type="OrthoDB" id="680331at2"/>
<evidence type="ECO:0000313" key="4">
    <source>
        <dbReference type="Proteomes" id="UP000248198"/>
    </source>
</evidence>
<dbReference type="RefSeq" id="WP_110831284.1">
    <property type="nucleotide sequence ID" value="NZ_QKLU01000004.1"/>
</dbReference>